<proteinExistence type="predicted"/>
<protein>
    <submittedName>
        <fullName evidence="2">Uncharacterized protein</fullName>
    </submittedName>
</protein>
<dbReference type="AlphaFoldDB" id="A0A0C2Z3C6"/>
<comment type="caution">
    <text evidence="2">The sequence shown here is derived from an EMBL/GenBank/DDBJ whole genome shotgun (WGS) entry which is preliminary data.</text>
</comment>
<organism evidence="2 3">
    <name type="scientific">Bifidobacterium adolescentis</name>
    <dbReference type="NCBI Taxonomy" id="1680"/>
    <lineage>
        <taxon>Bacteria</taxon>
        <taxon>Bacillati</taxon>
        <taxon>Actinomycetota</taxon>
        <taxon>Actinomycetes</taxon>
        <taxon>Bifidobacteriales</taxon>
        <taxon>Bifidobacteriaceae</taxon>
        <taxon>Bifidobacterium</taxon>
    </lineage>
</organism>
<dbReference type="Proteomes" id="UP000175684">
    <property type="component" value="Unassembled WGS sequence"/>
</dbReference>
<reference evidence="1" key="2">
    <citation type="submission" date="2022-06" db="EMBL/GenBank/DDBJ databases">
        <title>Isolation of gut microbiota from human fecal samples.</title>
        <authorList>
            <person name="Pamer E.G."/>
            <person name="Barat B."/>
            <person name="Waligurski E."/>
            <person name="Medina S."/>
            <person name="Paddock L."/>
            <person name="Mostad J."/>
        </authorList>
    </citation>
    <scope>NUCLEOTIDE SEQUENCE</scope>
    <source>
        <strain evidence="1">SL.1.01</strain>
    </source>
</reference>
<evidence type="ECO:0000313" key="3">
    <source>
        <dbReference type="Proteomes" id="UP000175684"/>
    </source>
</evidence>
<dbReference type="Proteomes" id="UP001206013">
    <property type="component" value="Unassembled WGS sequence"/>
</dbReference>
<reference evidence="2 3" key="1">
    <citation type="submission" date="2016-07" db="EMBL/GenBank/DDBJ databases">
        <title>Draft Genome Sequence of Bifidobacterium adolescentis strain Km 4.</title>
        <authorList>
            <person name="Danilenko V.N."/>
        </authorList>
    </citation>
    <scope>NUCLEOTIDE SEQUENCE [LARGE SCALE GENOMIC DNA]</scope>
    <source>
        <strain evidence="2 3">Km 4</strain>
    </source>
</reference>
<dbReference type="PATRIC" id="fig|1680.5.peg.1347"/>
<dbReference type="EMBL" id="JANFYM010000017">
    <property type="protein sequence ID" value="MCQ4793875.1"/>
    <property type="molecule type" value="Genomic_DNA"/>
</dbReference>
<dbReference type="EMBL" id="MAXD01000002">
    <property type="protein sequence ID" value="OFA35453.1"/>
    <property type="molecule type" value="Genomic_DNA"/>
</dbReference>
<accession>A0A0C2Z3C6</accession>
<dbReference type="KEGG" id="bado:BBMN23_1343"/>
<dbReference type="GeneID" id="51461163"/>
<evidence type="ECO:0000313" key="2">
    <source>
        <dbReference type="EMBL" id="OFA35453.1"/>
    </source>
</evidence>
<dbReference type="RefSeq" id="WP_042990820.1">
    <property type="nucleotide sequence ID" value="NZ_CAXSWS010000002.1"/>
</dbReference>
<gene>
    <name evidence="2" type="ORF">BBK15_05240</name>
    <name evidence="1" type="ORF">NE692_10495</name>
</gene>
<evidence type="ECO:0000313" key="1">
    <source>
        <dbReference type="EMBL" id="MCQ4793875.1"/>
    </source>
</evidence>
<name>A0A0C2Z3C6_BIFAD</name>
<sequence>MAAFGRPEYDRYVRLAEMMISFLRDHGYNYDANLDQDILDHDGPGVPVENGVDAIIEFNLTPPKDMITLFGQVHDENPWCDEEYEQFRDYLREREDEHQSGKLIPPSAD</sequence>